<dbReference type="SUPFAM" id="SSF63446">
    <property type="entry name" value="Type I dockerin domain"/>
    <property type="match status" value="1"/>
</dbReference>
<accession>W7UW60</accession>
<dbReference type="OrthoDB" id="1814017at2"/>
<dbReference type="InterPro" id="IPR036439">
    <property type="entry name" value="Dockerin_dom_sf"/>
</dbReference>
<dbReference type="InterPro" id="IPR014867">
    <property type="entry name" value="Spore_coat_CotH_CotH2/3/7"/>
</dbReference>
<dbReference type="Proteomes" id="UP000019365">
    <property type="component" value="Unassembled WGS sequence"/>
</dbReference>
<evidence type="ECO:0000256" key="1">
    <source>
        <dbReference type="SAM" id="SignalP"/>
    </source>
</evidence>
<dbReference type="PROSITE" id="PS51766">
    <property type="entry name" value="DOCKERIN"/>
    <property type="match status" value="1"/>
</dbReference>
<dbReference type="Pfam" id="PF08757">
    <property type="entry name" value="CotH"/>
    <property type="match status" value="1"/>
</dbReference>
<gene>
    <name evidence="3" type="ORF">RF007C_00465</name>
</gene>
<comment type="caution">
    <text evidence="3">The sequence shown here is derived from an EMBL/GenBank/DDBJ whole genome shotgun (WGS) entry which is preliminary data.</text>
</comment>
<dbReference type="Gene3D" id="1.10.1330.10">
    <property type="entry name" value="Dockerin domain"/>
    <property type="match status" value="1"/>
</dbReference>
<proteinExistence type="predicted"/>
<organism evidence="3 4">
    <name type="scientific">Ruminococcus flavefaciens 007c</name>
    <dbReference type="NCBI Taxonomy" id="1341157"/>
    <lineage>
        <taxon>Bacteria</taxon>
        <taxon>Bacillati</taxon>
        <taxon>Bacillota</taxon>
        <taxon>Clostridia</taxon>
        <taxon>Eubacteriales</taxon>
        <taxon>Oscillospiraceae</taxon>
        <taxon>Ruminococcus</taxon>
    </lineage>
</organism>
<sequence>MKKKHLLTGMLSACLIGAASIVPFTASAAAPLYGDANCDGNVDLADAILIMQYLANPSKYGTEGTYEKHITEIGKDNGDVFERGSGLTPNDALSIQKKILGLISTLPESYEGDSEVNADDVSTSIHLSDASITVEGKFAAVNGSKVTISHSGTYTIDGTLSDGQIFVEIPDEKTDPGTVKLVLNGVNITGKNAPAILVKNADKTSITIADATENFISDGTSAYTADYEKNAVIEAKDDLTIKGGNAGTGTLTITANVQPAIVCNNDIKFTGGITNIDALNETEPNDAVKGKTSVLVKDGKLCIQSQGDGIKSTKGNVDFEGGEVSIKSGSDAVQAETAINISGGDISAFGDKGLTSAGAVNITGGDLLATSTDCQCENITSTKQNTLMFDFVKEWSKNNPITITDSSNNVVFDKNTSKKFSYAVVSSPKIADADYKLFTGGIKMKHSTGNTFKAGSLSAFKDVNNDMENEEQLYSELFSQEFIHKIDVRMDEAKWENLLKNASKEEWTPCDIVIDGEEFKNVGIRTKGNSSLMMAKNGKYSFRIKMDKYDKDVNYHGLTEMCMNNMLMDASCLRDILCYNAMYEIDGVAPHAAHTDMYLNGELYSFYLLAEQPGTTVAERYAVDNDSVLYKATESNGNGGGGWGGFGGDSYCSFTENMPLDRFDVKFGQDDGFKHIQDIKTAINKLTPTDYKFIEDVIDVPSFLKGFAVNSIFCNYDSYNGSLAHNYYLMYSGGKAYFVGWDYNLCLGNFTGGAGAVVSDITTSLYQSTIEDRPLAKLLQVPEYYDMYVEIVNDVLNYYSDPEAYVADYSKKIRSHVEADPRFEFTVEDFDTNTSKSEEGLQYSEEDANAGWGNWGNFGDANGENGGGWPGFGGDPNGENGGWPGFGGDPNGENGGGWPGFGGDPNGENGGGWPGFGGDASFDWANMDWSNMDWGDMDWGNMDWGDMDWGNGMFGGGQTSVVDFLIKRFEIIREALNK</sequence>
<feature type="domain" description="Dockerin" evidence="2">
    <location>
        <begin position="29"/>
        <end position="108"/>
    </location>
</feature>
<protein>
    <recommendedName>
        <fullName evidence="2">Dockerin domain-containing protein</fullName>
    </recommendedName>
</protein>
<dbReference type="PATRIC" id="fig|1341157.4.peg.2778"/>
<feature type="signal peptide" evidence="1">
    <location>
        <begin position="1"/>
        <end position="28"/>
    </location>
</feature>
<dbReference type="PANTHER" id="PTHR40050">
    <property type="entry name" value="INNER SPORE COAT PROTEIN H"/>
    <property type="match status" value="1"/>
</dbReference>
<reference evidence="3 4" key="1">
    <citation type="journal article" date="2014" name="PLoS ONE">
        <title>Rumen cellulosomics: divergent fiber-degrading strategies revealed by comparative genome-wide analysis of six ruminococcal strains.</title>
        <authorList>
            <person name="Dassa B."/>
            <person name="Borovok I."/>
            <person name="Ruimy-Israeli V."/>
            <person name="Lamed R."/>
            <person name="Flint H.J."/>
            <person name="Duncan S.H."/>
            <person name="Henrissat B."/>
            <person name="Coutinho P."/>
            <person name="Morrison M."/>
            <person name="Mosoni P."/>
            <person name="Yeoman C.J."/>
            <person name="White B.A."/>
            <person name="Bayer E.A."/>
        </authorList>
    </citation>
    <scope>NUCLEOTIDE SEQUENCE [LARGE SCALE GENOMIC DNA]</scope>
    <source>
        <strain evidence="3 4">007c</strain>
    </source>
</reference>
<evidence type="ECO:0000259" key="2">
    <source>
        <dbReference type="PROSITE" id="PS51766"/>
    </source>
</evidence>
<dbReference type="GO" id="GO:0000272">
    <property type="term" value="P:polysaccharide catabolic process"/>
    <property type="evidence" value="ECO:0007669"/>
    <property type="project" value="InterPro"/>
</dbReference>
<feature type="chain" id="PRO_5004904551" description="Dockerin domain-containing protein" evidence="1">
    <location>
        <begin position="29"/>
        <end position="978"/>
    </location>
</feature>
<evidence type="ECO:0000313" key="3">
    <source>
        <dbReference type="EMBL" id="EWM52587.1"/>
    </source>
</evidence>
<dbReference type="eggNOG" id="COG4124">
    <property type="taxonomic scope" value="Bacteria"/>
</dbReference>
<evidence type="ECO:0000313" key="4">
    <source>
        <dbReference type="Proteomes" id="UP000019365"/>
    </source>
</evidence>
<dbReference type="InterPro" id="IPR025584">
    <property type="entry name" value="Cthe_2159"/>
</dbReference>
<keyword evidence="1" id="KW-0732">Signal</keyword>
<dbReference type="InterPro" id="IPR016134">
    <property type="entry name" value="Dockerin_dom"/>
</dbReference>
<dbReference type="EMBL" id="ATAX01000034">
    <property type="protein sequence ID" value="EWM52587.1"/>
    <property type="molecule type" value="Genomic_DNA"/>
</dbReference>
<keyword evidence="4" id="KW-1185">Reference proteome</keyword>
<name>W7UW60_RUMFL</name>
<dbReference type="RefSeq" id="WP_037300831.1">
    <property type="nucleotide sequence ID" value="NZ_ATAX01000034.1"/>
</dbReference>
<dbReference type="eggNOG" id="COG5337">
    <property type="taxonomic scope" value="Bacteria"/>
</dbReference>
<dbReference type="Pfam" id="PF14262">
    <property type="entry name" value="Cthe_2159"/>
    <property type="match status" value="1"/>
</dbReference>
<dbReference type="AlphaFoldDB" id="W7UW60"/>
<dbReference type="PANTHER" id="PTHR40050:SF1">
    <property type="entry name" value="INNER SPORE COAT PROTEIN H"/>
    <property type="match status" value="1"/>
</dbReference>